<gene>
    <name evidence="1" type="ORF">KP803_05345</name>
</gene>
<dbReference type="Proteomes" id="UP001139559">
    <property type="component" value="Unassembled WGS sequence"/>
</dbReference>
<evidence type="ECO:0000313" key="2">
    <source>
        <dbReference type="Proteomes" id="UP001139559"/>
    </source>
</evidence>
<protein>
    <submittedName>
        <fullName evidence="1">DUF3379 domain-containing protein</fullName>
    </submittedName>
</protein>
<dbReference type="AlphaFoldDB" id="A0A9X1XGK0"/>
<dbReference type="Pfam" id="PF11859">
    <property type="entry name" value="DUF3379"/>
    <property type="match status" value="1"/>
</dbReference>
<dbReference type="RefSeq" id="WP_248007812.1">
    <property type="nucleotide sequence ID" value="NZ_JAJHVV010000003.1"/>
</dbReference>
<organism evidence="1 2">
    <name type="scientific">Vibrio amylolyticus</name>
    <dbReference type="NCBI Taxonomy" id="2847292"/>
    <lineage>
        <taxon>Bacteria</taxon>
        <taxon>Pseudomonadati</taxon>
        <taxon>Pseudomonadota</taxon>
        <taxon>Gammaproteobacteria</taxon>
        <taxon>Vibrionales</taxon>
        <taxon>Vibrionaceae</taxon>
        <taxon>Vibrio</taxon>
    </lineage>
</organism>
<sequence>MDDLEFRRHVMSDPKYRDNDIIEAINASEANSKFLDEALELDSQILNAMKVDVPDDLADKILFNQPSDDSNVIHPSFVKRAMALAASVAFAVGLLAGQLNWGKLLVSPAQASLANTAMEHVMNEKAFIMPLDEQVGSYQINVKMQPFNVKFDQDFPYHVYYLNHCGFGDTNAMHMVFKGEKGRVTLFVTNIFEQDRNEFTQQGMTGIVEPMNKSSMVIVGEEGEDVAKIAEKLSSMVISTL</sequence>
<accession>A0A9X1XGK0</accession>
<proteinExistence type="predicted"/>
<reference evidence="1" key="1">
    <citation type="submission" date="2021-11" db="EMBL/GenBank/DDBJ databases">
        <title>Vibrio ZSDE26 sp. nov. and Vibrio ZSDZ34 sp. nov., isolated from coastal seawater in Qingdao.</title>
        <authorList>
            <person name="Zhang P."/>
        </authorList>
    </citation>
    <scope>NUCLEOTIDE SEQUENCE</scope>
    <source>
        <strain evidence="1">ZSDE26</strain>
    </source>
</reference>
<dbReference type="EMBL" id="JAJHVV010000003">
    <property type="protein sequence ID" value="MCK6262697.1"/>
    <property type="molecule type" value="Genomic_DNA"/>
</dbReference>
<evidence type="ECO:0000313" key="1">
    <source>
        <dbReference type="EMBL" id="MCK6262697.1"/>
    </source>
</evidence>
<name>A0A9X1XGK0_9VIBR</name>
<comment type="caution">
    <text evidence="1">The sequence shown here is derived from an EMBL/GenBank/DDBJ whole genome shotgun (WGS) entry which is preliminary data.</text>
</comment>
<dbReference type="InterPro" id="IPR021806">
    <property type="entry name" value="DUF3379"/>
</dbReference>
<keyword evidence="2" id="KW-1185">Reference proteome</keyword>